<feature type="transmembrane region" description="Helical" evidence="1">
    <location>
        <begin position="24"/>
        <end position="47"/>
    </location>
</feature>
<evidence type="ECO:0000256" key="1">
    <source>
        <dbReference type="SAM" id="Phobius"/>
    </source>
</evidence>
<name>A0A268F434_9BACL</name>
<dbReference type="Proteomes" id="UP000215596">
    <property type="component" value="Unassembled WGS sequence"/>
</dbReference>
<comment type="caution">
    <text evidence="2">The sequence shown here is derived from an EMBL/GenBank/DDBJ whole genome shotgun (WGS) entry which is preliminary data.</text>
</comment>
<keyword evidence="1" id="KW-1133">Transmembrane helix</keyword>
<gene>
    <name evidence="2" type="ORF">CHH67_01530</name>
</gene>
<evidence type="ECO:0000313" key="2">
    <source>
        <dbReference type="EMBL" id="PAD80135.1"/>
    </source>
</evidence>
<protein>
    <submittedName>
        <fullName evidence="2">Uncharacterized protein</fullName>
    </submittedName>
</protein>
<keyword evidence="1" id="KW-0472">Membrane</keyword>
<reference evidence="2 3" key="1">
    <citation type="submission" date="2017-07" db="EMBL/GenBank/DDBJ databases">
        <title>Isolation and whole genome analysis of endospore-forming bacteria from heroin.</title>
        <authorList>
            <person name="Kalinowski J."/>
            <person name="Ahrens B."/>
            <person name="Al-Dilaimi A."/>
            <person name="Winkler A."/>
            <person name="Wibberg D."/>
            <person name="Schleenbecker U."/>
            <person name="Ruckert C."/>
            <person name="Wolfel R."/>
            <person name="Grass G."/>
        </authorList>
    </citation>
    <scope>NUCLEOTIDE SEQUENCE [LARGE SCALE GENOMIC DNA]</scope>
    <source>
        <strain evidence="2 3">7537-G1</strain>
    </source>
</reference>
<dbReference type="AlphaFoldDB" id="A0A268F434"/>
<accession>A0A268F434</accession>
<evidence type="ECO:0000313" key="3">
    <source>
        <dbReference type="Proteomes" id="UP000215596"/>
    </source>
</evidence>
<organism evidence="2 3">
    <name type="scientific">Paenibacillus campinasensis</name>
    <dbReference type="NCBI Taxonomy" id="66347"/>
    <lineage>
        <taxon>Bacteria</taxon>
        <taxon>Bacillati</taxon>
        <taxon>Bacillota</taxon>
        <taxon>Bacilli</taxon>
        <taxon>Bacillales</taxon>
        <taxon>Paenibacillaceae</taxon>
        <taxon>Paenibacillus</taxon>
    </lineage>
</organism>
<proteinExistence type="predicted"/>
<dbReference type="EMBL" id="NPBY01000004">
    <property type="protein sequence ID" value="PAD80135.1"/>
    <property type="molecule type" value="Genomic_DNA"/>
</dbReference>
<sequence>MPSNDIIRKDLHNRGKASLMSKEVVCIFLLGLVLLAIGCFAMLLSGLEKVLLFSFVFTKTQYVLMDSILLNIPPYIWGITNATFIFGIVLVVIGVIIMVLAKRVRT</sequence>
<feature type="transmembrane region" description="Helical" evidence="1">
    <location>
        <begin position="75"/>
        <end position="101"/>
    </location>
</feature>
<keyword evidence="1" id="KW-0812">Transmembrane</keyword>